<protein>
    <submittedName>
        <fullName evidence="5">TPR repeat protein</fullName>
    </submittedName>
</protein>
<dbReference type="PROSITE" id="PS50005">
    <property type="entry name" value="TPR"/>
    <property type="match status" value="5"/>
</dbReference>
<keyword evidence="2 3" id="KW-0802">TPR repeat</keyword>
<dbReference type="Proteomes" id="UP000034883">
    <property type="component" value="Chromosome"/>
</dbReference>
<name>A0A0F6YI64_9BACT</name>
<dbReference type="EMBL" id="CP011125">
    <property type="protein sequence ID" value="AKF05826.1"/>
    <property type="molecule type" value="Genomic_DNA"/>
</dbReference>
<proteinExistence type="predicted"/>
<dbReference type="PANTHER" id="PTHR44858:SF1">
    <property type="entry name" value="UDP-N-ACETYLGLUCOSAMINE--PEPTIDE N-ACETYLGLUCOSAMINYLTRANSFERASE SPINDLY-RELATED"/>
    <property type="match status" value="1"/>
</dbReference>
<dbReference type="KEGG" id="samy:DB32_002975"/>
<dbReference type="InterPro" id="IPR013105">
    <property type="entry name" value="TPR_2"/>
</dbReference>
<dbReference type="Pfam" id="PF07719">
    <property type="entry name" value="TPR_2"/>
    <property type="match status" value="1"/>
</dbReference>
<dbReference type="SMART" id="SM00028">
    <property type="entry name" value="TPR"/>
    <property type="match status" value="7"/>
</dbReference>
<reference evidence="5 6" key="1">
    <citation type="submission" date="2015-03" db="EMBL/GenBank/DDBJ databases">
        <title>Genome assembly of Sandaracinus amylolyticus DSM 53668.</title>
        <authorList>
            <person name="Sharma G."/>
            <person name="Subramanian S."/>
        </authorList>
    </citation>
    <scope>NUCLEOTIDE SEQUENCE [LARGE SCALE GENOMIC DNA]</scope>
    <source>
        <strain evidence="5 6">DSM 53668</strain>
    </source>
</reference>
<evidence type="ECO:0000256" key="1">
    <source>
        <dbReference type="ARBA" id="ARBA00022737"/>
    </source>
</evidence>
<feature type="chain" id="PRO_5002512845" evidence="4">
    <location>
        <begin position="24"/>
        <end position="430"/>
    </location>
</feature>
<dbReference type="STRING" id="927083.DB32_002975"/>
<dbReference type="InterPro" id="IPR050498">
    <property type="entry name" value="Ycf3"/>
</dbReference>
<accession>A0A0F6YI64</accession>
<dbReference type="AlphaFoldDB" id="A0A0F6YI64"/>
<keyword evidence="6" id="KW-1185">Reference proteome</keyword>
<dbReference type="Gene3D" id="1.25.40.10">
    <property type="entry name" value="Tetratricopeptide repeat domain"/>
    <property type="match status" value="3"/>
</dbReference>
<gene>
    <name evidence="5" type="ORF">DB32_002975</name>
</gene>
<feature type="signal peptide" evidence="4">
    <location>
        <begin position="1"/>
        <end position="23"/>
    </location>
</feature>
<evidence type="ECO:0000313" key="5">
    <source>
        <dbReference type="EMBL" id="AKF05826.1"/>
    </source>
</evidence>
<evidence type="ECO:0000256" key="4">
    <source>
        <dbReference type="SAM" id="SignalP"/>
    </source>
</evidence>
<dbReference type="Pfam" id="PF13174">
    <property type="entry name" value="TPR_6"/>
    <property type="match status" value="1"/>
</dbReference>
<feature type="repeat" description="TPR" evidence="3">
    <location>
        <begin position="182"/>
        <end position="215"/>
    </location>
</feature>
<feature type="repeat" description="TPR" evidence="3">
    <location>
        <begin position="250"/>
        <end position="283"/>
    </location>
</feature>
<feature type="repeat" description="TPR" evidence="3">
    <location>
        <begin position="216"/>
        <end position="249"/>
    </location>
</feature>
<dbReference type="Pfam" id="PF13432">
    <property type="entry name" value="TPR_16"/>
    <property type="match status" value="2"/>
</dbReference>
<keyword evidence="1" id="KW-0677">Repeat</keyword>
<dbReference type="PANTHER" id="PTHR44858">
    <property type="entry name" value="TETRATRICOPEPTIDE REPEAT PROTEIN 6"/>
    <property type="match status" value="1"/>
</dbReference>
<feature type="repeat" description="TPR" evidence="3">
    <location>
        <begin position="284"/>
        <end position="317"/>
    </location>
</feature>
<evidence type="ECO:0000256" key="3">
    <source>
        <dbReference type="PROSITE-ProRule" id="PRU00339"/>
    </source>
</evidence>
<dbReference type="InterPro" id="IPR011990">
    <property type="entry name" value="TPR-like_helical_dom_sf"/>
</dbReference>
<dbReference type="InterPro" id="IPR019734">
    <property type="entry name" value="TPR_rpt"/>
</dbReference>
<feature type="repeat" description="TPR" evidence="3">
    <location>
        <begin position="318"/>
        <end position="351"/>
    </location>
</feature>
<organism evidence="5 6">
    <name type="scientific">Sandaracinus amylolyticus</name>
    <dbReference type="NCBI Taxonomy" id="927083"/>
    <lineage>
        <taxon>Bacteria</taxon>
        <taxon>Pseudomonadati</taxon>
        <taxon>Myxococcota</taxon>
        <taxon>Polyangia</taxon>
        <taxon>Polyangiales</taxon>
        <taxon>Sandaracinaceae</taxon>
        <taxon>Sandaracinus</taxon>
    </lineage>
</organism>
<sequence length="430" mass="46149">MRQRRVVLVATISTALVTAGALALGADRDATADQLVAEARARLDAPFVEAPTLDRIQASTAISLLERARDLGRDDAELRGLTHYAEAIEDLQRGDLILAEGELATALTHLGETPELHVLAAALSRGRMLDADARREVEAALERAPDHARGRMLAADLALDASDGAAARAHLDVLAVQEPRCAPVWNRLGLAREQLGDVEGAERAYRRATELDPLGQDPWINLGRLLRVARRHDEARDAFGEAITRAPADAGAHLGRGLARAATGDLDAAVADFERASELAPNDAEPLLALGDLLRDVGRVSESVDVYRRAIEREDADAASWLKLGNALVLLEQYDAGATAFREAITRAPQLAAAHNGLGACLVHLDRAADAETTLEHAAQLDPVDPNPLMNLALLRERQGDRDAARAAWRRVLERAPGLAIAEARLARLS</sequence>
<dbReference type="SUPFAM" id="SSF48452">
    <property type="entry name" value="TPR-like"/>
    <property type="match status" value="1"/>
</dbReference>
<dbReference type="RefSeq" id="WP_053233053.1">
    <property type="nucleotide sequence ID" value="NZ_CP011125.1"/>
</dbReference>
<keyword evidence="4" id="KW-0732">Signal</keyword>
<evidence type="ECO:0000313" key="6">
    <source>
        <dbReference type="Proteomes" id="UP000034883"/>
    </source>
</evidence>
<evidence type="ECO:0000256" key="2">
    <source>
        <dbReference type="ARBA" id="ARBA00022803"/>
    </source>
</evidence>
<dbReference type="OrthoDB" id="251285at2"/>